<dbReference type="InterPro" id="IPR015424">
    <property type="entry name" value="PyrdxlP-dep_Trfase"/>
</dbReference>
<keyword evidence="5" id="KW-0808">Transferase</keyword>
<dbReference type="PROSITE" id="PS00600">
    <property type="entry name" value="AA_TRANSFER_CLASS_3"/>
    <property type="match status" value="1"/>
</dbReference>
<dbReference type="InterPro" id="IPR015421">
    <property type="entry name" value="PyrdxlP-dep_Trfase_major"/>
</dbReference>
<sequence>MMELDSTVTSLQDVQQEQRDRIVDWDKQHVWHHITQHAPFEKQDPLVMSSGKGIYVWDINGKRYLDASSGGVWCVNVGYGRERIAEAMKQQAVKLNFFAGTAGNPVTAEFASKLIEKMPGMSRVYFSNSGSEANEKAYKIVRQIAHKKYGGKKHKILYRERDYHGTTISCLSSTGQEERRNQYGPFTPGFVEFPHCCEYRSQFGPVEDYGLQAAQQLEDVILREGPDTVGAIVIEPITAGGGVITPPKGYYEEIQRICKKYDILIHVDEVVCGMGRTGKWFGYQHYGIKPDIVTMAKGVASAYAAISCTVTTEEVFDLFKQNPSDKFDYFRDISTYAGCTVGPAAALENLKILEEENLVDNCAKVGEYLFARLQWLKQRHPVIGDVRGKGLFLGLELVKNRASKEPVDEAFAAGVAATCMKKGLIIGRTNRSFAKFNNTLCLSPPLTLNETEAEQIIQLLDQAFTEATAEVATEA</sequence>
<comment type="similarity">
    <text evidence="2 4">Belongs to the class-III pyridoxal-phosphate-dependent aminotransferase family.</text>
</comment>
<dbReference type="GO" id="GO:0031299">
    <property type="term" value="F:taurine-pyruvate aminotransferase activity"/>
    <property type="evidence" value="ECO:0007669"/>
    <property type="project" value="UniProtKB-EC"/>
</dbReference>
<gene>
    <name evidence="5" type="primary">hpa/tpa</name>
    <name evidence="5" type="ORF">VHP8226_03830</name>
</gene>
<dbReference type="Pfam" id="PF00202">
    <property type="entry name" value="Aminotran_3"/>
    <property type="match status" value="1"/>
</dbReference>
<dbReference type="InterPro" id="IPR005814">
    <property type="entry name" value="Aminotrans_3"/>
</dbReference>
<evidence type="ECO:0000256" key="1">
    <source>
        <dbReference type="ARBA" id="ARBA00001933"/>
    </source>
</evidence>
<evidence type="ECO:0000256" key="2">
    <source>
        <dbReference type="ARBA" id="ARBA00008954"/>
    </source>
</evidence>
<accession>A0ABN8DMX4</accession>
<keyword evidence="5" id="KW-0032">Aminotransferase</keyword>
<dbReference type="EC" id="2.6.1.77" evidence="5"/>
<dbReference type="EMBL" id="CAKLCM010000003">
    <property type="protein sequence ID" value="CAH0530109.1"/>
    <property type="molecule type" value="Genomic_DNA"/>
</dbReference>
<evidence type="ECO:0000313" key="5">
    <source>
        <dbReference type="EMBL" id="CAH0530109.1"/>
    </source>
</evidence>
<dbReference type="SUPFAM" id="SSF53383">
    <property type="entry name" value="PLP-dependent transferases"/>
    <property type="match status" value="1"/>
</dbReference>
<dbReference type="RefSeq" id="WP_290369173.1">
    <property type="nucleotide sequence ID" value="NZ_CAKLCM010000003.1"/>
</dbReference>
<protein>
    <submittedName>
        <fullName evidence="5">Hypotaurine/taurine--pyruvate aminotransferase</fullName>
        <ecNumber evidence="5">2.6.1.77</ecNumber>
    </submittedName>
</protein>
<keyword evidence="6" id="KW-1185">Reference proteome</keyword>
<dbReference type="Proteomes" id="UP000838160">
    <property type="component" value="Unassembled WGS sequence"/>
</dbReference>
<name>A0ABN8DMX4_9VIBR</name>
<dbReference type="PANTHER" id="PTHR43094">
    <property type="entry name" value="AMINOTRANSFERASE"/>
    <property type="match status" value="1"/>
</dbReference>
<dbReference type="PIRSF" id="PIRSF000521">
    <property type="entry name" value="Transaminase_4ab_Lys_Orn"/>
    <property type="match status" value="1"/>
</dbReference>
<evidence type="ECO:0000313" key="6">
    <source>
        <dbReference type="Proteomes" id="UP000838160"/>
    </source>
</evidence>
<organism evidence="5 6">
    <name type="scientific">Vibrio hippocampi</name>
    <dbReference type="NCBI Taxonomy" id="654686"/>
    <lineage>
        <taxon>Bacteria</taxon>
        <taxon>Pseudomonadati</taxon>
        <taxon>Pseudomonadota</taxon>
        <taxon>Gammaproteobacteria</taxon>
        <taxon>Vibrionales</taxon>
        <taxon>Vibrionaceae</taxon>
        <taxon>Vibrio</taxon>
    </lineage>
</organism>
<evidence type="ECO:0000256" key="3">
    <source>
        <dbReference type="ARBA" id="ARBA00022898"/>
    </source>
</evidence>
<dbReference type="CDD" id="cd00610">
    <property type="entry name" value="OAT_like"/>
    <property type="match status" value="1"/>
</dbReference>
<proteinExistence type="inferred from homology"/>
<dbReference type="InterPro" id="IPR049704">
    <property type="entry name" value="Aminotrans_3_PPA_site"/>
</dbReference>
<dbReference type="PANTHER" id="PTHR43094:SF1">
    <property type="entry name" value="AMINOTRANSFERASE CLASS-III"/>
    <property type="match status" value="1"/>
</dbReference>
<reference evidence="5" key="1">
    <citation type="submission" date="2021-12" db="EMBL/GenBank/DDBJ databases">
        <authorList>
            <person name="Rodrigo-Torres L."/>
            <person name="Arahal R. D."/>
            <person name="Lucena T."/>
        </authorList>
    </citation>
    <scope>NUCLEOTIDE SEQUENCE</scope>
    <source>
        <strain evidence="5">CECT 8226</strain>
    </source>
</reference>
<comment type="cofactor">
    <cofactor evidence="1">
        <name>pyridoxal 5'-phosphate</name>
        <dbReference type="ChEBI" id="CHEBI:597326"/>
    </cofactor>
</comment>
<dbReference type="Gene3D" id="3.90.1150.10">
    <property type="entry name" value="Aspartate Aminotransferase, domain 1"/>
    <property type="match status" value="1"/>
</dbReference>
<evidence type="ECO:0000256" key="4">
    <source>
        <dbReference type="RuleBase" id="RU003560"/>
    </source>
</evidence>
<keyword evidence="3 4" id="KW-0663">Pyridoxal phosphate</keyword>
<dbReference type="Gene3D" id="3.40.640.10">
    <property type="entry name" value="Type I PLP-dependent aspartate aminotransferase-like (Major domain)"/>
    <property type="match status" value="1"/>
</dbReference>
<dbReference type="InterPro" id="IPR015422">
    <property type="entry name" value="PyrdxlP-dep_Trfase_small"/>
</dbReference>
<comment type="caution">
    <text evidence="5">The sequence shown here is derived from an EMBL/GenBank/DDBJ whole genome shotgun (WGS) entry which is preliminary data.</text>
</comment>